<comment type="caution">
    <text evidence="1">The sequence shown here is derived from an EMBL/GenBank/DDBJ whole genome shotgun (WGS) entry which is preliminary data.</text>
</comment>
<reference evidence="1 2" key="1">
    <citation type="journal article" date="2013" name="BMC Genomics">
        <title>Comparative genomics of Campylobacter concisus isolates reveals genetic diversity and provides insights into disease association.</title>
        <authorList>
            <person name="Deshpande N.P."/>
            <person name="Kaakoush N.O."/>
            <person name="Wilkins M.R."/>
            <person name="Mitchell H.M."/>
        </authorList>
    </citation>
    <scope>NUCLEOTIDE SEQUENCE [LARGE SCALE GENOMIC DNA]</scope>
    <source>
        <strain evidence="1 2">UNSWCS</strain>
    </source>
</reference>
<evidence type="ECO:0000313" key="2">
    <source>
        <dbReference type="Proteomes" id="UP000016620"/>
    </source>
</evidence>
<organism evidence="1 2">
    <name type="scientific">Campylobacter concisus UNSWCS</name>
    <dbReference type="NCBI Taxonomy" id="1242968"/>
    <lineage>
        <taxon>Bacteria</taxon>
        <taxon>Pseudomonadati</taxon>
        <taxon>Campylobacterota</taxon>
        <taxon>Epsilonproteobacteria</taxon>
        <taxon>Campylobacterales</taxon>
        <taxon>Campylobacteraceae</taxon>
        <taxon>Campylobacter</taxon>
    </lineage>
</organism>
<dbReference type="Proteomes" id="UP000016620">
    <property type="component" value="Unassembled WGS sequence"/>
</dbReference>
<proteinExistence type="predicted"/>
<dbReference type="EMBL" id="ANNG01000108">
    <property type="protein sequence ID" value="ERJ22698.1"/>
    <property type="molecule type" value="Genomic_DNA"/>
</dbReference>
<protein>
    <submittedName>
        <fullName evidence="1">Uncharacterized protein</fullName>
    </submittedName>
</protein>
<dbReference type="PATRIC" id="fig|1242968.3.peg.2186"/>
<sequence length="42" mass="4904">MLQKDIKSILQILAKNAKDDNKKLVKKDERVKEHSKELDIAK</sequence>
<gene>
    <name evidence="1" type="ORF">UNSWCS_2096</name>
</gene>
<name>U2G9I7_9BACT</name>
<dbReference type="AlphaFoldDB" id="U2G9I7"/>
<accession>U2G9I7</accession>
<evidence type="ECO:0000313" key="1">
    <source>
        <dbReference type="EMBL" id="ERJ22698.1"/>
    </source>
</evidence>